<keyword evidence="2" id="KW-0808">Transferase</keyword>
<evidence type="ECO:0000313" key="3">
    <source>
        <dbReference type="EMBL" id="MBM9458925.1"/>
    </source>
</evidence>
<dbReference type="RefSeq" id="WP_205290233.1">
    <property type="nucleotide sequence ID" value="NZ_CP074406.1"/>
</dbReference>
<dbReference type="SUPFAM" id="SSF48576">
    <property type="entry name" value="Terpenoid synthases"/>
    <property type="match status" value="1"/>
</dbReference>
<dbReference type="AlphaFoldDB" id="A0A938Y6T6"/>
<evidence type="ECO:0000256" key="2">
    <source>
        <dbReference type="ARBA" id="ARBA00022679"/>
    </source>
</evidence>
<sequence length="297" mass="31923">MSLLMRGGAAPLAGAAAYDALAAESAALVLRRYSTSFGLASRLLPEPVRGRIQAFYALVRVADEIVDAPRAGAGTDARRAVLDALEDEVTAALRRGHSANLVVHAFVLAARECGVGADLLTPFFTSMRMDLERTEHDEESFAAYVHGSAEVVGLMCLRAFLADEPGTEERYTELAPGAARLGAAFQKVNFLRDLGDDHDLLGRSYFPGVDLARLDDATRDRLLADVTEDLRVAALAVAGLPPGSRRAVRVAHTLYGDLVRRIGETPAAELRRRRVRVPGPAKARIVARCLAAERAAR</sequence>
<evidence type="ECO:0000256" key="1">
    <source>
        <dbReference type="ARBA" id="ARBA00004684"/>
    </source>
</evidence>
<proteinExistence type="predicted"/>
<reference evidence="3" key="1">
    <citation type="submission" date="2021-01" db="EMBL/GenBank/DDBJ databases">
        <title>Novel species in genus Nocardioides.</title>
        <authorList>
            <person name="Zhang G."/>
        </authorList>
    </citation>
    <scope>NUCLEOTIDE SEQUENCE</scope>
    <source>
        <strain evidence="3">Zg-536</strain>
    </source>
</reference>
<dbReference type="SFLD" id="SFLDG01212">
    <property type="entry name" value="Phytoene_synthase_like"/>
    <property type="match status" value="1"/>
</dbReference>
<organism evidence="3 4">
    <name type="scientific">Nocardioides faecalis</name>
    <dbReference type="NCBI Taxonomy" id="2803858"/>
    <lineage>
        <taxon>Bacteria</taxon>
        <taxon>Bacillati</taxon>
        <taxon>Actinomycetota</taxon>
        <taxon>Actinomycetes</taxon>
        <taxon>Propionibacteriales</taxon>
        <taxon>Nocardioidaceae</taxon>
        <taxon>Nocardioides</taxon>
    </lineage>
</organism>
<dbReference type="GO" id="GO:0004311">
    <property type="term" value="F:geranylgeranyl diphosphate synthase activity"/>
    <property type="evidence" value="ECO:0007669"/>
    <property type="project" value="InterPro"/>
</dbReference>
<dbReference type="PANTHER" id="PTHR31480">
    <property type="entry name" value="BIFUNCTIONAL LYCOPENE CYCLASE/PHYTOENE SYNTHASE"/>
    <property type="match status" value="1"/>
</dbReference>
<protein>
    <submittedName>
        <fullName evidence="3">Squalene/phytoene synthase family protein</fullName>
    </submittedName>
</protein>
<accession>A0A938Y6T6</accession>
<dbReference type="Pfam" id="PF00494">
    <property type="entry name" value="SQS_PSY"/>
    <property type="match status" value="1"/>
</dbReference>
<dbReference type="InterPro" id="IPR008949">
    <property type="entry name" value="Isoprenoid_synthase_dom_sf"/>
</dbReference>
<name>A0A938Y6T6_9ACTN</name>
<dbReference type="GO" id="GO:0008299">
    <property type="term" value="P:isoprenoid biosynthetic process"/>
    <property type="evidence" value="ECO:0007669"/>
    <property type="project" value="UniProtKB-ARBA"/>
</dbReference>
<dbReference type="InterPro" id="IPR019845">
    <property type="entry name" value="Squalene/phytoene_synthase_CS"/>
</dbReference>
<dbReference type="InterPro" id="IPR044843">
    <property type="entry name" value="Trans_IPPS_bact-type"/>
</dbReference>
<dbReference type="Proteomes" id="UP000663791">
    <property type="component" value="Unassembled WGS sequence"/>
</dbReference>
<dbReference type="Gene3D" id="1.10.600.10">
    <property type="entry name" value="Farnesyl Diphosphate Synthase"/>
    <property type="match status" value="1"/>
</dbReference>
<dbReference type="InterPro" id="IPR002060">
    <property type="entry name" value="Squ/phyt_synthse"/>
</dbReference>
<dbReference type="SFLD" id="SFLDS00005">
    <property type="entry name" value="Isoprenoid_Synthase_Type_I"/>
    <property type="match status" value="1"/>
</dbReference>
<evidence type="ECO:0000313" key="4">
    <source>
        <dbReference type="Proteomes" id="UP000663791"/>
    </source>
</evidence>
<keyword evidence="4" id="KW-1185">Reference proteome</keyword>
<dbReference type="SFLD" id="SFLDG01018">
    <property type="entry name" value="Squalene/Phytoene_Synthase_Lik"/>
    <property type="match status" value="1"/>
</dbReference>
<comment type="caution">
    <text evidence="3">The sequence shown here is derived from an EMBL/GenBank/DDBJ whole genome shotgun (WGS) entry which is preliminary data.</text>
</comment>
<gene>
    <name evidence="3" type="ORF">JK386_03350</name>
</gene>
<comment type="pathway">
    <text evidence="1">Carotenoid biosynthesis; phytoene biosynthesis.</text>
</comment>
<dbReference type="EMBL" id="JAERTX010000003">
    <property type="protein sequence ID" value="MBM9458925.1"/>
    <property type="molecule type" value="Genomic_DNA"/>
</dbReference>
<dbReference type="PROSITE" id="PS01045">
    <property type="entry name" value="SQUALEN_PHYTOEN_SYN_2"/>
    <property type="match status" value="1"/>
</dbReference>